<evidence type="ECO:0000313" key="2">
    <source>
        <dbReference type="EMBL" id="KAJ1187792.1"/>
    </source>
</evidence>
<comment type="caution">
    <text evidence="2">The sequence shown here is derived from an EMBL/GenBank/DDBJ whole genome shotgun (WGS) entry which is preliminary data.</text>
</comment>
<feature type="compositionally biased region" description="Basic and acidic residues" evidence="1">
    <location>
        <begin position="70"/>
        <end position="86"/>
    </location>
</feature>
<dbReference type="AlphaFoldDB" id="A0AAV7UFE1"/>
<feature type="region of interest" description="Disordered" evidence="1">
    <location>
        <begin position="1"/>
        <end position="107"/>
    </location>
</feature>
<gene>
    <name evidence="2" type="ORF">NDU88_004562</name>
</gene>
<feature type="non-terminal residue" evidence="2">
    <location>
        <position position="1"/>
    </location>
</feature>
<name>A0AAV7UFE1_PLEWA</name>
<protein>
    <submittedName>
        <fullName evidence="2">Uncharacterized protein</fullName>
    </submittedName>
</protein>
<organism evidence="2 3">
    <name type="scientific">Pleurodeles waltl</name>
    <name type="common">Iberian ribbed newt</name>
    <dbReference type="NCBI Taxonomy" id="8319"/>
    <lineage>
        <taxon>Eukaryota</taxon>
        <taxon>Metazoa</taxon>
        <taxon>Chordata</taxon>
        <taxon>Craniata</taxon>
        <taxon>Vertebrata</taxon>
        <taxon>Euteleostomi</taxon>
        <taxon>Amphibia</taxon>
        <taxon>Batrachia</taxon>
        <taxon>Caudata</taxon>
        <taxon>Salamandroidea</taxon>
        <taxon>Salamandridae</taxon>
        <taxon>Pleurodelinae</taxon>
        <taxon>Pleurodeles</taxon>
    </lineage>
</organism>
<feature type="non-terminal residue" evidence="2">
    <location>
        <position position="107"/>
    </location>
</feature>
<evidence type="ECO:0000313" key="3">
    <source>
        <dbReference type="Proteomes" id="UP001066276"/>
    </source>
</evidence>
<sequence length="107" mass="11364">KRSEAHLLRACRGPSGGAEPEEVAERVWAHAATPESAGERNRPVGELGGRRPEHASEAAASRRAAIRHGVRADGAGRRGTPDESPRGRGSAGRGPRAREWLHPVGVR</sequence>
<dbReference type="EMBL" id="JANPWB010000005">
    <property type="protein sequence ID" value="KAJ1187792.1"/>
    <property type="molecule type" value="Genomic_DNA"/>
</dbReference>
<proteinExistence type="predicted"/>
<accession>A0AAV7UFE1</accession>
<feature type="compositionally biased region" description="Basic and acidic residues" evidence="1">
    <location>
        <begin position="37"/>
        <end position="56"/>
    </location>
</feature>
<reference evidence="2" key="1">
    <citation type="journal article" date="2022" name="bioRxiv">
        <title>Sequencing and chromosome-scale assembly of the giantPleurodeles waltlgenome.</title>
        <authorList>
            <person name="Brown T."/>
            <person name="Elewa A."/>
            <person name="Iarovenko S."/>
            <person name="Subramanian E."/>
            <person name="Araus A.J."/>
            <person name="Petzold A."/>
            <person name="Susuki M."/>
            <person name="Suzuki K.-i.T."/>
            <person name="Hayashi T."/>
            <person name="Toyoda A."/>
            <person name="Oliveira C."/>
            <person name="Osipova E."/>
            <person name="Leigh N.D."/>
            <person name="Simon A."/>
            <person name="Yun M.H."/>
        </authorList>
    </citation>
    <scope>NUCLEOTIDE SEQUENCE</scope>
    <source>
        <strain evidence="2">20211129_DDA</strain>
        <tissue evidence="2">Liver</tissue>
    </source>
</reference>
<dbReference type="Proteomes" id="UP001066276">
    <property type="component" value="Chromosome 3_1"/>
</dbReference>
<evidence type="ECO:0000256" key="1">
    <source>
        <dbReference type="SAM" id="MobiDB-lite"/>
    </source>
</evidence>
<keyword evidence="3" id="KW-1185">Reference proteome</keyword>